<comment type="caution">
    <text evidence="2">The sequence shown here is derived from an EMBL/GenBank/DDBJ whole genome shotgun (WGS) entry which is preliminary data.</text>
</comment>
<dbReference type="Proteomes" id="UP001187343">
    <property type="component" value="Unassembled WGS sequence"/>
</dbReference>
<gene>
    <name evidence="2" type="ORF">Q8A67_015229</name>
</gene>
<keyword evidence="3" id="KW-1185">Reference proteome</keyword>
<reference evidence="2" key="1">
    <citation type="submission" date="2023-08" db="EMBL/GenBank/DDBJ databases">
        <title>Chromosome-level Genome Assembly of mud carp (Cirrhinus molitorella).</title>
        <authorList>
            <person name="Liu H."/>
        </authorList>
    </citation>
    <scope>NUCLEOTIDE SEQUENCE</scope>
    <source>
        <strain evidence="2">Prfri</strain>
        <tissue evidence="2">Muscle</tissue>
    </source>
</reference>
<name>A0AA88TLG5_9TELE</name>
<dbReference type="EMBL" id="JAUYZG010000015">
    <property type="protein sequence ID" value="KAK2887001.1"/>
    <property type="molecule type" value="Genomic_DNA"/>
</dbReference>
<feature type="compositionally biased region" description="Polar residues" evidence="1">
    <location>
        <begin position="26"/>
        <end position="44"/>
    </location>
</feature>
<feature type="region of interest" description="Disordered" evidence="1">
    <location>
        <begin position="1"/>
        <end position="20"/>
    </location>
</feature>
<sequence>MDNAETHRSPPLSDALGSEAKSSSCRLSALTHTRSQHQDLSPYSASHLRLGKGSTSRDYHCSQAIWLALSVVSYPPHNGRILSRNM</sequence>
<feature type="region of interest" description="Disordered" evidence="1">
    <location>
        <begin position="26"/>
        <end position="55"/>
    </location>
</feature>
<evidence type="ECO:0000256" key="1">
    <source>
        <dbReference type="SAM" id="MobiDB-lite"/>
    </source>
</evidence>
<proteinExistence type="predicted"/>
<dbReference type="AlphaFoldDB" id="A0AA88TLG5"/>
<evidence type="ECO:0000313" key="2">
    <source>
        <dbReference type="EMBL" id="KAK2887001.1"/>
    </source>
</evidence>
<evidence type="ECO:0000313" key="3">
    <source>
        <dbReference type="Proteomes" id="UP001187343"/>
    </source>
</evidence>
<protein>
    <submittedName>
        <fullName evidence="2">Uncharacterized protein</fullName>
    </submittedName>
</protein>
<accession>A0AA88TLG5</accession>
<organism evidence="2 3">
    <name type="scientific">Cirrhinus molitorella</name>
    <name type="common">mud carp</name>
    <dbReference type="NCBI Taxonomy" id="172907"/>
    <lineage>
        <taxon>Eukaryota</taxon>
        <taxon>Metazoa</taxon>
        <taxon>Chordata</taxon>
        <taxon>Craniata</taxon>
        <taxon>Vertebrata</taxon>
        <taxon>Euteleostomi</taxon>
        <taxon>Actinopterygii</taxon>
        <taxon>Neopterygii</taxon>
        <taxon>Teleostei</taxon>
        <taxon>Ostariophysi</taxon>
        <taxon>Cypriniformes</taxon>
        <taxon>Cyprinidae</taxon>
        <taxon>Labeoninae</taxon>
        <taxon>Labeonini</taxon>
        <taxon>Cirrhinus</taxon>
    </lineage>
</organism>